<feature type="region of interest" description="Disordered" evidence="1">
    <location>
        <begin position="1"/>
        <end position="52"/>
    </location>
</feature>
<name>A0ABV1QM18_9HYPH</name>
<keyword evidence="3" id="KW-1185">Reference proteome</keyword>
<comment type="caution">
    <text evidence="2">The sequence shown here is derived from an EMBL/GenBank/DDBJ whole genome shotgun (WGS) entry which is preliminary data.</text>
</comment>
<dbReference type="RefSeq" id="WP_350394447.1">
    <property type="nucleotide sequence ID" value="NZ_JBELQE010000062.1"/>
</dbReference>
<organism evidence="2 3">
    <name type="scientific">Methylorubrum podarium</name>
    <dbReference type="NCBI Taxonomy" id="200476"/>
    <lineage>
        <taxon>Bacteria</taxon>
        <taxon>Pseudomonadati</taxon>
        <taxon>Pseudomonadota</taxon>
        <taxon>Alphaproteobacteria</taxon>
        <taxon>Hyphomicrobiales</taxon>
        <taxon>Methylobacteriaceae</taxon>
        <taxon>Methylorubrum</taxon>
    </lineage>
</organism>
<accession>A0ABV1QM18</accession>
<feature type="region of interest" description="Disordered" evidence="1">
    <location>
        <begin position="104"/>
        <end position="142"/>
    </location>
</feature>
<evidence type="ECO:0000313" key="3">
    <source>
        <dbReference type="Proteomes" id="UP001480955"/>
    </source>
</evidence>
<protein>
    <submittedName>
        <fullName evidence="2">Uncharacterized protein</fullName>
    </submittedName>
</protein>
<gene>
    <name evidence="2" type="ORF">ABS772_10940</name>
</gene>
<dbReference type="Proteomes" id="UP001480955">
    <property type="component" value="Unassembled WGS sequence"/>
</dbReference>
<reference evidence="2 3" key="1">
    <citation type="submission" date="2024-06" db="EMBL/GenBank/DDBJ databases">
        <authorList>
            <person name="Campbell A.G."/>
        </authorList>
    </citation>
    <scope>NUCLEOTIDE SEQUENCE [LARGE SCALE GENOMIC DNA]</scope>
    <source>
        <strain evidence="2 3">EM12</strain>
    </source>
</reference>
<feature type="compositionally biased region" description="Low complexity" evidence="1">
    <location>
        <begin position="13"/>
        <end position="26"/>
    </location>
</feature>
<proteinExistence type="predicted"/>
<dbReference type="EMBL" id="JBELQE010000062">
    <property type="protein sequence ID" value="MER2250427.1"/>
    <property type="molecule type" value="Genomic_DNA"/>
</dbReference>
<sequence>MSVVMASQAGGLASPPTTALNPAAATRGGQPEAAPTHRDLPPATAVVKRSETEQAALDRLKTAQEAVANATRSFDERLKARSDALASRLTTAFAEKGIPVITTAVIPGPRSGTRNPRLGTPARQDSRHLGWIPGSRLRRAPE</sequence>
<evidence type="ECO:0000313" key="2">
    <source>
        <dbReference type="EMBL" id="MER2250427.1"/>
    </source>
</evidence>
<evidence type="ECO:0000256" key="1">
    <source>
        <dbReference type="SAM" id="MobiDB-lite"/>
    </source>
</evidence>